<reference evidence="6 7" key="1">
    <citation type="submission" date="2023-07" db="EMBL/GenBank/DDBJ databases">
        <title>Genomic Encyclopedia of Type Strains, Phase IV (KMG-IV): sequencing the most valuable type-strain genomes for metagenomic binning, comparative biology and taxonomic classification.</title>
        <authorList>
            <person name="Goeker M."/>
        </authorList>
    </citation>
    <scope>NUCLEOTIDE SEQUENCE [LARGE SCALE GENOMIC DNA]</scope>
    <source>
        <strain evidence="6 7">DSM 16784</strain>
    </source>
</reference>
<dbReference type="RefSeq" id="WP_307406279.1">
    <property type="nucleotide sequence ID" value="NZ_JAUSUR010000001.1"/>
</dbReference>
<evidence type="ECO:0000256" key="3">
    <source>
        <dbReference type="ARBA" id="ARBA00022729"/>
    </source>
</evidence>
<accession>A0ABU0E0J5</accession>
<dbReference type="Proteomes" id="UP001230220">
    <property type="component" value="Unassembled WGS sequence"/>
</dbReference>
<dbReference type="EMBL" id="JAUSUR010000001">
    <property type="protein sequence ID" value="MDQ0360404.1"/>
    <property type="molecule type" value="Genomic_DNA"/>
</dbReference>
<proteinExistence type="inferred from homology"/>
<evidence type="ECO:0000256" key="1">
    <source>
        <dbReference type="ARBA" id="ARBA00004196"/>
    </source>
</evidence>
<dbReference type="Pfam" id="PF13407">
    <property type="entry name" value="Peripla_BP_4"/>
    <property type="match status" value="1"/>
</dbReference>
<dbReference type="Gene3D" id="3.40.50.2300">
    <property type="match status" value="2"/>
</dbReference>
<organism evidence="6 7">
    <name type="scientific">Breznakia pachnodae</name>
    <dbReference type="NCBI Taxonomy" id="265178"/>
    <lineage>
        <taxon>Bacteria</taxon>
        <taxon>Bacillati</taxon>
        <taxon>Bacillota</taxon>
        <taxon>Erysipelotrichia</taxon>
        <taxon>Erysipelotrichales</taxon>
        <taxon>Erysipelotrichaceae</taxon>
        <taxon>Breznakia</taxon>
    </lineage>
</organism>
<feature type="transmembrane region" description="Helical" evidence="4">
    <location>
        <begin position="7"/>
        <end position="32"/>
    </location>
</feature>
<feature type="domain" description="Periplasmic binding protein" evidence="5">
    <location>
        <begin position="50"/>
        <end position="298"/>
    </location>
</feature>
<dbReference type="PANTHER" id="PTHR46847:SF1">
    <property type="entry name" value="D-ALLOSE-BINDING PERIPLASMIC PROTEIN-RELATED"/>
    <property type="match status" value="1"/>
</dbReference>
<keyword evidence="3" id="KW-0732">Signal</keyword>
<keyword evidence="4" id="KW-0472">Membrane</keyword>
<dbReference type="InterPro" id="IPR025997">
    <property type="entry name" value="SBP_2_dom"/>
</dbReference>
<evidence type="ECO:0000256" key="2">
    <source>
        <dbReference type="ARBA" id="ARBA00007639"/>
    </source>
</evidence>
<comment type="similarity">
    <text evidence="2">Belongs to the bacterial solute-binding protein 2 family.</text>
</comment>
<keyword evidence="4" id="KW-1133">Transmembrane helix</keyword>
<evidence type="ECO:0000313" key="7">
    <source>
        <dbReference type="Proteomes" id="UP001230220"/>
    </source>
</evidence>
<evidence type="ECO:0000313" key="6">
    <source>
        <dbReference type="EMBL" id="MDQ0360404.1"/>
    </source>
</evidence>
<dbReference type="SUPFAM" id="SSF53822">
    <property type="entry name" value="Periplasmic binding protein-like I"/>
    <property type="match status" value="1"/>
</dbReference>
<protein>
    <submittedName>
        <fullName evidence="6">Ribose transport system substrate-binding protein</fullName>
    </submittedName>
</protein>
<gene>
    <name evidence="6" type="ORF">J2S15_001135</name>
</gene>
<dbReference type="InterPro" id="IPR028082">
    <property type="entry name" value="Peripla_BP_I"/>
</dbReference>
<dbReference type="CDD" id="cd19971">
    <property type="entry name" value="PBP1_ABC_sugar_binding-like"/>
    <property type="match status" value="1"/>
</dbReference>
<evidence type="ECO:0000259" key="5">
    <source>
        <dbReference type="Pfam" id="PF13407"/>
    </source>
</evidence>
<comment type="caution">
    <text evidence="6">The sequence shown here is derived from an EMBL/GenBank/DDBJ whole genome shotgun (WGS) entry which is preliminary data.</text>
</comment>
<name>A0ABU0E0J5_9FIRM</name>
<dbReference type="PANTHER" id="PTHR46847">
    <property type="entry name" value="D-ALLOSE-BINDING PERIPLASMIC PROTEIN-RELATED"/>
    <property type="match status" value="1"/>
</dbReference>
<comment type="subcellular location">
    <subcellularLocation>
        <location evidence="1">Cell envelope</location>
    </subcellularLocation>
</comment>
<keyword evidence="7" id="KW-1185">Reference proteome</keyword>
<sequence length="325" mass="36276">MDKQRSFYLKATGLIILTIAITIGIVFGVDYYSKTNMKHQSKEPIYFGASYMTMNNPYFVVINNEIKSVVEANGDILITQDPALSVDNQIDQINYMIDEGIEVLFLNPVDWDGLEEVLERCQREGVQVVVVDTNIKDDELVDYTVVSNNYDAGVQAANDMMAQKDSAKIVLLEHTNVQSATQRIQGFEDTIDKEKYMIVYRENCDGQLENATPIVNSVIEKGIEFDVIMALNDPSALGALGALQQNDMLDGVLVYGVDGTPETKALIRDDKMRGSVAQRPIVMGRKAVEIGYQLLEGKAEGKLELIPVELITKENIQSYTIEGWQ</sequence>
<keyword evidence="4" id="KW-0812">Transmembrane</keyword>
<evidence type="ECO:0000256" key="4">
    <source>
        <dbReference type="SAM" id="Phobius"/>
    </source>
</evidence>